<dbReference type="KEGG" id="qlo:115980014"/>
<proteinExistence type="predicted"/>
<accession>A0A7N2QXB0</accession>
<dbReference type="OrthoDB" id="1937665at2759"/>
<dbReference type="EMBL" id="LRBV02000001">
    <property type="status" value="NOT_ANNOTATED_CDS"/>
    <property type="molecule type" value="Genomic_DNA"/>
</dbReference>
<dbReference type="Proteomes" id="UP000594261">
    <property type="component" value="Chromosome 1"/>
</dbReference>
<reference evidence="2" key="2">
    <citation type="submission" date="2021-01" db="UniProtKB">
        <authorList>
            <consortium name="EnsemblPlants"/>
        </authorList>
    </citation>
    <scope>IDENTIFICATION</scope>
</reference>
<feature type="compositionally biased region" description="Acidic residues" evidence="1">
    <location>
        <begin position="209"/>
        <end position="221"/>
    </location>
</feature>
<evidence type="ECO:0000256" key="1">
    <source>
        <dbReference type="SAM" id="MobiDB-lite"/>
    </source>
</evidence>
<feature type="compositionally biased region" description="Basic residues" evidence="1">
    <location>
        <begin position="244"/>
        <end position="255"/>
    </location>
</feature>
<reference evidence="2 3" key="1">
    <citation type="journal article" date="2016" name="G3 (Bethesda)">
        <title>First Draft Assembly and Annotation of the Genome of a California Endemic Oak Quercus lobata Nee (Fagaceae).</title>
        <authorList>
            <person name="Sork V.L."/>
            <person name="Fitz-Gibbon S.T."/>
            <person name="Puiu D."/>
            <person name="Crepeau M."/>
            <person name="Gugger P.F."/>
            <person name="Sherman R."/>
            <person name="Stevens K."/>
            <person name="Langley C.H."/>
            <person name="Pellegrini M."/>
            <person name="Salzberg S.L."/>
        </authorList>
    </citation>
    <scope>NUCLEOTIDE SEQUENCE [LARGE SCALE GENOMIC DNA]</scope>
    <source>
        <strain evidence="2 3">cv. SW786</strain>
    </source>
</reference>
<feature type="compositionally biased region" description="Basic and acidic residues" evidence="1">
    <location>
        <begin position="48"/>
        <end position="59"/>
    </location>
</feature>
<dbReference type="EnsemblPlants" id="QL01p013727:mrna">
    <property type="protein sequence ID" value="QL01p013727:mrna:CDS:1"/>
    <property type="gene ID" value="QL01p013727"/>
</dbReference>
<sequence>MASHQVLNHSHHQVRDSCSTRVRHGYSKAQMCLNKILGIISSIPSQETPKESPDFETKGSENNNNRGVGIDLNLRLGPLVESEEEESLAENGNNLSACSVVVGKVSAESTDSVAESAPAVHVDHVVAVAAEKSSESECDPKEKLAAEKAVEVSEITTQQRVEESSEIDDDDEEVVVVKTVAFKREENENKSTDCLGLLVEAARLISGNFEEEEEEEEEDDESPSHHHHRGKKLSSELGLGLEKSKRKRKRKRNSRKNSSGGTVEDWMEDTSPVVKSKRGRNQVLPTRYRDSVLEPWKPLPRPLKSSTTTAVSSRKPRSR</sequence>
<feature type="region of interest" description="Disordered" evidence="1">
    <location>
        <begin position="206"/>
        <end position="319"/>
    </location>
</feature>
<dbReference type="Gramene" id="QL01p013727:mrna">
    <property type="protein sequence ID" value="QL01p013727:mrna:CDS:1"/>
    <property type="gene ID" value="QL01p013727"/>
</dbReference>
<evidence type="ECO:0000313" key="3">
    <source>
        <dbReference type="Proteomes" id="UP000594261"/>
    </source>
</evidence>
<feature type="region of interest" description="Disordered" evidence="1">
    <location>
        <begin position="43"/>
        <end position="69"/>
    </location>
</feature>
<dbReference type="GeneID" id="115980014"/>
<gene>
    <name evidence="2" type="primary">LOC115980014</name>
</gene>
<dbReference type="RefSeq" id="XP_030958088.1">
    <property type="nucleotide sequence ID" value="XM_031102228.1"/>
</dbReference>
<organism evidence="2 3">
    <name type="scientific">Quercus lobata</name>
    <name type="common">Valley oak</name>
    <dbReference type="NCBI Taxonomy" id="97700"/>
    <lineage>
        <taxon>Eukaryota</taxon>
        <taxon>Viridiplantae</taxon>
        <taxon>Streptophyta</taxon>
        <taxon>Embryophyta</taxon>
        <taxon>Tracheophyta</taxon>
        <taxon>Spermatophyta</taxon>
        <taxon>Magnoliopsida</taxon>
        <taxon>eudicotyledons</taxon>
        <taxon>Gunneridae</taxon>
        <taxon>Pentapetalae</taxon>
        <taxon>rosids</taxon>
        <taxon>fabids</taxon>
        <taxon>Fagales</taxon>
        <taxon>Fagaceae</taxon>
        <taxon>Quercus</taxon>
    </lineage>
</organism>
<name>A0A7N2QXB0_QUELO</name>
<dbReference type="OMA" id="SQMCLQK"/>
<evidence type="ECO:0000313" key="2">
    <source>
        <dbReference type="EnsemblPlants" id="QL01p013727:mrna:CDS:1"/>
    </source>
</evidence>
<dbReference type="AlphaFoldDB" id="A0A7N2QXB0"/>
<dbReference type="InParanoid" id="A0A7N2QXB0"/>
<keyword evidence="3" id="KW-1185">Reference proteome</keyword>
<protein>
    <submittedName>
        <fullName evidence="2">Uncharacterized protein</fullName>
    </submittedName>
</protein>